<sequence>MVFHLGLVYELQKKEMGKSIGSKGLSMDQNRVGSSGSRGSTTKCLYHFQTCVSIKNHQKESSQDMCNQSRDISHTRKIIKWLKSHTGNMVTINSTLKHHDHLPSKEKQGIQQIRVSMK</sequence>
<dbReference type="AlphaFoldDB" id="A0A0S3RFB7"/>
<reference evidence="2 3" key="1">
    <citation type="journal article" date="2015" name="Sci. Rep.">
        <title>The power of single molecule real-time sequencing technology in the de novo assembly of a eukaryotic genome.</title>
        <authorList>
            <person name="Sakai H."/>
            <person name="Naito K."/>
            <person name="Ogiso-Tanaka E."/>
            <person name="Takahashi Y."/>
            <person name="Iseki K."/>
            <person name="Muto C."/>
            <person name="Satou K."/>
            <person name="Teruya K."/>
            <person name="Shiroma A."/>
            <person name="Shimoji M."/>
            <person name="Hirano T."/>
            <person name="Itoh T."/>
            <person name="Kaga A."/>
            <person name="Tomooka N."/>
        </authorList>
    </citation>
    <scope>NUCLEOTIDE SEQUENCE [LARGE SCALE GENOMIC DNA]</scope>
    <source>
        <strain evidence="3">cv. Shumari</strain>
    </source>
</reference>
<dbReference type="Proteomes" id="UP000291084">
    <property type="component" value="Chromosome 2"/>
</dbReference>
<keyword evidence="3" id="KW-1185">Reference proteome</keyword>
<organism evidence="2 3">
    <name type="scientific">Vigna angularis var. angularis</name>
    <dbReference type="NCBI Taxonomy" id="157739"/>
    <lineage>
        <taxon>Eukaryota</taxon>
        <taxon>Viridiplantae</taxon>
        <taxon>Streptophyta</taxon>
        <taxon>Embryophyta</taxon>
        <taxon>Tracheophyta</taxon>
        <taxon>Spermatophyta</taxon>
        <taxon>Magnoliopsida</taxon>
        <taxon>eudicotyledons</taxon>
        <taxon>Gunneridae</taxon>
        <taxon>Pentapetalae</taxon>
        <taxon>rosids</taxon>
        <taxon>fabids</taxon>
        <taxon>Fabales</taxon>
        <taxon>Fabaceae</taxon>
        <taxon>Papilionoideae</taxon>
        <taxon>50 kb inversion clade</taxon>
        <taxon>NPAAA clade</taxon>
        <taxon>indigoferoid/millettioid clade</taxon>
        <taxon>Phaseoleae</taxon>
        <taxon>Vigna</taxon>
    </lineage>
</organism>
<feature type="region of interest" description="Disordered" evidence="1">
    <location>
        <begin position="19"/>
        <end position="40"/>
    </location>
</feature>
<evidence type="ECO:0000313" key="3">
    <source>
        <dbReference type="Proteomes" id="UP000291084"/>
    </source>
</evidence>
<gene>
    <name evidence="2" type="primary">Vigan.02G192000</name>
    <name evidence="2" type="ORF">VIGAN_02192000</name>
</gene>
<protein>
    <submittedName>
        <fullName evidence="2">Uncharacterized protein</fullName>
    </submittedName>
</protein>
<evidence type="ECO:0000313" key="2">
    <source>
        <dbReference type="EMBL" id="BAT79103.1"/>
    </source>
</evidence>
<evidence type="ECO:0000256" key="1">
    <source>
        <dbReference type="SAM" id="MobiDB-lite"/>
    </source>
</evidence>
<accession>A0A0S3RFB7</accession>
<proteinExistence type="predicted"/>
<dbReference type="EMBL" id="AP015035">
    <property type="protein sequence ID" value="BAT79103.1"/>
    <property type="molecule type" value="Genomic_DNA"/>
</dbReference>
<name>A0A0S3RFB7_PHAAN</name>